<feature type="chain" id="PRO_5012777283" description="DUF3108 domain-containing protein" evidence="1">
    <location>
        <begin position="33"/>
        <end position="266"/>
    </location>
</feature>
<dbReference type="STRING" id="1246637.MTBBW1_20043"/>
<dbReference type="InterPro" id="IPR021457">
    <property type="entry name" value="DUF3108"/>
</dbReference>
<protein>
    <recommendedName>
        <fullName evidence="4">DUF3108 domain-containing protein</fullName>
    </recommendedName>
</protein>
<dbReference type="RefSeq" id="WP_080797720.1">
    <property type="nucleotide sequence ID" value="NZ_LT828540.1"/>
</dbReference>
<dbReference type="EMBL" id="FWEV01000112">
    <property type="protein sequence ID" value="SLM29846.1"/>
    <property type="molecule type" value="Genomic_DNA"/>
</dbReference>
<dbReference type="Pfam" id="PF11306">
    <property type="entry name" value="DUF3108"/>
    <property type="match status" value="1"/>
</dbReference>
<dbReference type="AlphaFoldDB" id="A0A1W1HBN2"/>
<gene>
    <name evidence="2" type="ORF">MTBBW1_20043</name>
</gene>
<sequence length="266" mass="29902">MKKAMLSIKSLIVMIMASGCIFFSGTSANVGAFTNSGALKNSLPISIGEKLIFQLRWGVIEAGEAVLESLPFQYLNGIQSHHFVLKLKTSSTVDIFYKIRERIESYTDVDISRSLFYRKKATGKDKKDIVINFDWEKQKASYSNFGNPRDSIDIQSGSFDPLSALFGIRNKEFAVASEITFPITDGKRCFIGKAHIVKKELIELNGTTYDTYLIEPELEHFDGVFKKSKDPELKIWMTADERKLPVRIECKVIVGSITGELVSSEM</sequence>
<organism evidence="2 3">
    <name type="scientific">Desulfamplus magnetovallimortis</name>
    <dbReference type="NCBI Taxonomy" id="1246637"/>
    <lineage>
        <taxon>Bacteria</taxon>
        <taxon>Pseudomonadati</taxon>
        <taxon>Thermodesulfobacteriota</taxon>
        <taxon>Desulfobacteria</taxon>
        <taxon>Desulfobacterales</taxon>
        <taxon>Desulfobacteraceae</taxon>
        <taxon>Desulfamplus</taxon>
    </lineage>
</organism>
<evidence type="ECO:0000256" key="1">
    <source>
        <dbReference type="SAM" id="SignalP"/>
    </source>
</evidence>
<dbReference type="OrthoDB" id="9806641at2"/>
<name>A0A1W1HBN2_9BACT</name>
<evidence type="ECO:0008006" key="4">
    <source>
        <dbReference type="Google" id="ProtNLM"/>
    </source>
</evidence>
<keyword evidence="1" id="KW-0732">Signal</keyword>
<keyword evidence="3" id="KW-1185">Reference proteome</keyword>
<reference evidence="2 3" key="1">
    <citation type="submission" date="2017-03" db="EMBL/GenBank/DDBJ databases">
        <authorList>
            <person name="Afonso C.L."/>
            <person name="Miller P.J."/>
            <person name="Scott M.A."/>
            <person name="Spackman E."/>
            <person name="Goraichik I."/>
            <person name="Dimitrov K.M."/>
            <person name="Suarez D.L."/>
            <person name="Swayne D.E."/>
        </authorList>
    </citation>
    <scope>NUCLEOTIDE SEQUENCE [LARGE SCALE GENOMIC DNA]</scope>
    <source>
        <strain evidence="2">PRJEB14757</strain>
    </source>
</reference>
<dbReference type="Proteomes" id="UP000191931">
    <property type="component" value="Unassembled WGS sequence"/>
</dbReference>
<evidence type="ECO:0000313" key="3">
    <source>
        <dbReference type="Proteomes" id="UP000191931"/>
    </source>
</evidence>
<evidence type="ECO:0000313" key="2">
    <source>
        <dbReference type="EMBL" id="SLM29846.1"/>
    </source>
</evidence>
<proteinExistence type="predicted"/>
<dbReference type="PROSITE" id="PS51257">
    <property type="entry name" value="PROKAR_LIPOPROTEIN"/>
    <property type="match status" value="1"/>
</dbReference>
<feature type="signal peptide" evidence="1">
    <location>
        <begin position="1"/>
        <end position="32"/>
    </location>
</feature>
<accession>A0A1W1HBN2</accession>